<evidence type="ECO:0000313" key="4">
    <source>
        <dbReference type="EMBL" id="KAK2163978.1"/>
    </source>
</evidence>
<reference evidence="4" key="1">
    <citation type="journal article" date="2023" name="Mol. Biol. Evol.">
        <title>Third-Generation Sequencing Reveals the Adaptive Role of the Epigenome in Three Deep-Sea Polychaetes.</title>
        <authorList>
            <person name="Perez M."/>
            <person name="Aroh O."/>
            <person name="Sun Y."/>
            <person name="Lan Y."/>
            <person name="Juniper S.K."/>
            <person name="Young C.R."/>
            <person name="Angers B."/>
            <person name="Qian P.Y."/>
        </authorList>
    </citation>
    <scope>NUCLEOTIDE SEQUENCE</scope>
    <source>
        <strain evidence="4">P08H-3</strain>
    </source>
</reference>
<gene>
    <name evidence="4" type="ORF">LSH36_71g05097</name>
</gene>
<dbReference type="AlphaFoldDB" id="A0AAD9K4I8"/>
<evidence type="ECO:0000259" key="3">
    <source>
        <dbReference type="PROSITE" id="PS01179"/>
    </source>
</evidence>
<dbReference type="PROSITE" id="PS01179">
    <property type="entry name" value="PID"/>
    <property type="match status" value="1"/>
</dbReference>
<comment type="caution">
    <text evidence="4">The sequence shown here is derived from an EMBL/GenBank/DDBJ whole genome shotgun (WGS) entry which is preliminary data.</text>
</comment>
<feature type="compositionally biased region" description="Polar residues" evidence="2">
    <location>
        <begin position="207"/>
        <end position="217"/>
    </location>
</feature>
<organism evidence="4 5">
    <name type="scientific">Paralvinella palmiformis</name>
    <dbReference type="NCBI Taxonomy" id="53620"/>
    <lineage>
        <taxon>Eukaryota</taxon>
        <taxon>Metazoa</taxon>
        <taxon>Spiralia</taxon>
        <taxon>Lophotrochozoa</taxon>
        <taxon>Annelida</taxon>
        <taxon>Polychaeta</taxon>
        <taxon>Sedentaria</taxon>
        <taxon>Canalipalpata</taxon>
        <taxon>Terebellida</taxon>
        <taxon>Terebelliformia</taxon>
        <taxon>Alvinellidae</taxon>
        <taxon>Paralvinella</taxon>
    </lineage>
</organism>
<dbReference type="PANTHER" id="PTHR14058:SF8">
    <property type="entry name" value="PROTEIN FE65 HOMOLOG"/>
    <property type="match status" value="1"/>
</dbReference>
<dbReference type="InterPro" id="IPR006020">
    <property type="entry name" value="PTB/PI_dom"/>
</dbReference>
<dbReference type="GO" id="GO:0006355">
    <property type="term" value="P:regulation of DNA-templated transcription"/>
    <property type="evidence" value="ECO:0007669"/>
    <property type="project" value="TreeGrafter"/>
</dbReference>
<name>A0AAD9K4I8_9ANNE</name>
<proteinExistence type="predicted"/>
<evidence type="ECO:0000256" key="2">
    <source>
        <dbReference type="SAM" id="MobiDB-lite"/>
    </source>
</evidence>
<feature type="compositionally biased region" description="Basic and acidic residues" evidence="2">
    <location>
        <begin position="193"/>
        <end position="206"/>
    </location>
</feature>
<feature type="compositionally biased region" description="Polar residues" evidence="2">
    <location>
        <begin position="182"/>
        <end position="191"/>
    </location>
</feature>
<dbReference type="Gene3D" id="2.30.29.30">
    <property type="entry name" value="Pleckstrin-homology domain (PH domain)/Phosphotyrosine-binding domain (PTB)"/>
    <property type="match status" value="2"/>
</dbReference>
<sequence>MITSFSNPNYTMMSDDALNSNLPSSQYYNDNDINPYVQDVHLPNQSTNTTLPVTSEVRAMGKNRKTYAEIDLSAMGIALPGAENSSRHVTHKNLSAINTPDSVASIDSEGQDSAYSGGITSPEDKTGEIVQVEHNEDDTEDEADWKPKGFLGYYANMESDLKGDRDKADKAARGVENAGDGSDQNGLTPGSPNEKHNKDRYDDKTKVINSPDSNDSGIQADVHHIHGPINDDIYATVQKRGHSSKDSQPDQREPPSPTIPEKQFSEASTENIDEKSDTTESSVMKESQQEQHLQEFESHAFKYATESIKSLSKHKDETKSKGKDTEFPIRFSVRSLGWVRIAEEDLTPEKSSKAVNKCIVDLSLGRNDINDGKELFMDLDEQSLILIDPQDMTVLNLQPIQNVFLFNNCKIFVCFPICRDFAYVARDRVTRKHMCHVFRCDTPARQIANTLRDICQKIMLERSKGLVPDPNGSKSLGITRPNNLPVTQVPDGQKITFESLYNSKYSQFSRLTGDGTVLSIPDTSFPTPMEEPKKVIRCHYLGTAQVASPTGIEVLNGAAEKVYSRVPPEKWVFVSVAVAPSTITISEHGLRYQKCLDSHHNQLANVNNKPTSHHSKGLGASLKQGMQNVFGNLTKGRKSKS</sequence>
<evidence type="ECO:0000313" key="5">
    <source>
        <dbReference type="Proteomes" id="UP001208570"/>
    </source>
</evidence>
<dbReference type="SMART" id="SM00462">
    <property type="entry name" value="PTB"/>
    <property type="match status" value="1"/>
</dbReference>
<dbReference type="Pfam" id="PF00640">
    <property type="entry name" value="PID"/>
    <property type="match status" value="1"/>
</dbReference>
<feature type="compositionally biased region" description="Basic and acidic residues" evidence="2">
    <location>
        <begin position="243"/>
        <end position="253"/>
    </location>
</feature>
<feature type="compositionally biased region" description="Basic and acidic residues" evidence="2">
    <location>
        <begin position="162"/>
        <end position="173"/>
    </location>
</feature>
<keyword evidence="5" id="KW-1185">Reference proteome</keyword>
<feature type="region of interest" description="Disordered" evidence="2">
    <location>
        <begin position="162"/>
        <end position="222"/>
    </location>
</feature>
<dbReference type="GO" id="GO:0005634">
    <property type="term" value="C:nucleus"/>
    <property type="evidence" value="ECO:0007669"/>
    <property type="project" value="TreeGrafter"/>
</dbReference>
<accession>A0AAD9K4I8</accession>
<dbReference type="InterPro" id="IPR039576">
    <property type="entry name" value="APBB1/2/3"/>
</dbReference>
<dbReference type="Proteomes" id="UP001208570">
    <property type="component" value="Unassembled WGS sequence"/>
</dbReference>
<dbReference type="CDD" id="cd01272">
    <property type="entry name" value="PTB1_Fe65"/>
    <property type="match status" value="1"/>
</dbReference>
<dbReference type="EMBL" id="JAODUP010000071">
    <property type="protein sequence ID" value="KAK2163978.1"/>
    <property type="molecule type" value="Genomic_DNA"/>
</dbReference>
<dbReference type="InterPro" id="IPR011993">
    <property type="entry name" value="PH-like_dom_sf"/>
</dbReference>
<dbReference type="FunFam" id="2.30.29.30:FF:000317">
    <property type="entry name" value="Amyloid beta A4 protein-binding family B member"/>
    <property type="match status" value="1"/>
</dbReference>
<feature type="region of interest" description="Disordered" evidence="2">
    <location>
        <begin position="238"/>
        <end position="293"/>
    </location>
</feature>
<dbReference type="GO" id="GO:0005737">
    <property type="term" value="C:cytoplasm"/>
    <property type="evidence" value="ECO:0007669"/>
    <property type="project" value="TreeGrafter"/>
</dbReference>
<feature type="region of interest" description="Disordered" evidence="2">
    <location>
        <begin position="103"/>
        <end position="127"/>
    </location>
</feature>
<protein>
    <recommendedName>
        <fullName evidence="3">PID domain-containing protein</fullName>
    </recommendedName>
</protein>
<dbReference type="GO" id="GO:0001540">
    <property type="term" value="F:amyloid-beta binding"/>
    <property type="evidence" value="ECO:0007669"/>
    <property type="project" value="InterPro"/>
</dbReference>
<keyword evidence="1" id="KW-0677">Repeat</keyword>
<feature type="domain" description="PID" evidence="3">
    <location>
        <begin position="329"/>
        <end position="468"/>
    </location>
</feature>
<dbReference type="PANTHER" id="PTHR14058">
    <property type="entry name" value="AMYLOID BETA A4 PRECURSOR PROTEIN-BINDING FAMILY B"/>
    <property type="match status" value="1"/>
</dbReference>
<dbReference type="SUPFAM" id="SSF50729">
    <property type="entry name" value="PH domain-like"/>
    <property type="match status" value="2"/>
</dbReference>
<evidence type="ECO:0000256" key="1">
    <source>
        <dbReference type="ARBA" id="ARBA00022737"/>
    </source>
</evidence>